<dbReference type="PROSITE" id="PS50082">
    <property type="entry name" value="WD_REPEATS_2"/>
    <property type="match status" value="4"/>
</dbReference>
<feature type="repeat" description="WD" evidence="7">
    <location>
        <begin position="557"/>
        <end position="589"/>
    </location>
</feature>
<dbReference type="CDD" id="cd21950">
    <property type="entry name" value="TD_EMAP4"/>
    <property type="match status" value="1"/>
</dbReference>
<comment type="subcellular location">
    <subcellularLocation>
        <location evidence="1">Cytoplasm</location>
        <location evidence="1">Cytoskeleton</location>
    </subcellularLocation>
</comment>
<feature type="coiled-coil region" evidence="8">
    <location>
        <begin position="17"/>
        <end position="51"/>
    </location>
</feature>
<feature type="repeat" description="WD" evidence="7">
    <location>
        <begin position="474"/>
        <end position="506"/>
    </location>
</feature>
<dbReference type="GO" id="GO:0072686">
    <property type="term" value="C:mitotic spindle"/>
    <property type="evidence" value="ECO:0007669"/>
    <property type="project" value="UniProtKB-ARBA"/>
</dbReference>
<evidence type="ECO:0000313" key="13">
    <source>
        <dbReference type="Proteomes" id="UP000002494"/>
    </source>
</evidence>
<feature type="region of interest" description="Disordered" evidence="9">
    <location>
        <begin position="848"/>
        <end position="937"/>
    </location>
</feature>
<keyword evidence="4" id="KW-0493">Microtubule</keyword>
<dbReference type="GO" id="GO:0051301">
    <property type="term" value="P:cell division"/>
    <property type="evidence" value="ECO:0007669"/>
    <property type="project" value="UniProtKB-KW"/>
</dbReference>
<dbReference type="SMART" id="SM00320">
    <property type="entry name" value="WD40"/>
    <property type="match status" value="9"/>
</dbReference>
<name>A0A8I6ALM1_RAT</name>
<dbReference type="InterPro" id="IPR011047">
    <property type="entry name" value="Quinoprotein_ADH-like_sf"/>
</dbReference>
<dbReference type="GO" id="GO:0005874">
    <property type="term" value="C:microtubule"/>
    <property type="evidence" value="ECO:0007669"/>
    <property type="project" value="UniProtKB-KW"/>
</dbReference>
<keyword evidence="15" id="KW-1267">Proteomics identification</keyword>
<comment type="similarity">
    <text evidence="2">Belongs to the WD repeat EMAP family.</text>
</comment>
<dbReference type="Pfam" id="PF23414">
    <property type="entry name" value="Beta-prop_EML_2"/>
    <property type="match status" value="1"/>
</dbReference>
<feature type="repeat" description="WD" evidence="7">
    <location>
        <begin position="799"/>
        <end position="833"/>
    </location>
</feature>
<dbReference type="InterPro" id="IPR005108">
    <property type="entry name" value="HELP"/>
</dbReference>
<evidence type="ECO:0000256" key="4">
    <source>
        <dbReference type="ARBA" id="ARBA00022701"/>
    </source>
</evidence>
<evidence type="ECO:0000256" key="7">
    <source>
        <dbReference type="PROSITE-ProRule" id="PRU00221"/>
    </source>
</evidence>
<dbReference type="Pfam" id="PF03451">
    <property type="entry name" value="HELP"/>
    <property type="match status" value="1"/>
</dbReference>
<dbReference type="GO" id="GO:0030496">
    <property type="term" value="C:midbody"/>
    <property type="evidence" value="ECO:0007669"/>
    <property type="project" value="UniProtKB-SubCell"/>
</dbReference>
<evidence type="ECO:0000256" key="5">
    <source>
        <dbReference type="ARBA" id="ARBA00022737"/>
    </source>
</evidence>
<feature type="compositionally biased region" description="Polar residues" evidence="9">
    <location>
        <begin position="884"/>
        <end position="900"/>
    </location>
</feature>
<evidence type="ECO:0000256" key="6">
    <source>
        <dbReference type="ARBA" id="ARBA00023212"/>
    </source>
</evidence>
<dbReference type="PROSITE" id="PS50294">
    <property type="entry name" value="WD_REPEATS_REGION"/>
    <property type="match status" value="1"/>
</dbReference>
<dbReference type="AlphaFoldDB" id="A0A8I6ALM1"/>
<feature type="compositionally biased region" description="Low complexity" evidence="9">
    <location>
        <begin position="137"/>
        <end position="155"/>
    </location>
</feature>
<evidence type="ECO:0000256" key="9">
    <source>
        <dbReference type="SAM" id="MobiDB-lite"/>
    </source>
</evidence>
<dbReference type="AGR" id="RGD:1304690"/>
<evidence type="ECO:0000256" key="3">
    <source>
        <dbReference type="ARBA" id="ARBA00022574"/>
    </source>
</evidence>
<dbReference type="InterPro" id="IPR050630">
    <property type="entry name" value="WD_repeat_EMAP"/>
</dbReference>
<feature type="compositionally biased region" description="Polar residues" evidence="9">
    <location>
        <begin position="848"/>
        <end position="859"/>
    </location>
</feature>
<feature type="domain" description="EML-like second beta-propeller" evidence="11">
    <location>
        <begin position="564"/>
        <end position="833"/>
    </location>
</feature>
<keyword evidence="6" id="KW-0206">Cytoskeleton</keyword>
<dbReference type="InterPro" id="IPR055442">
    <property type="entry name" value="Beta-prop_EML-like_2nd"/>
</dbReference>
<evidence type="ECO:0000259" key="10">
    <source>
        <dbReference type="Pfam" id="PF23409"/>
    </source>
</evidence>
<dbReference type="InterPro" id="IPR055439">
    <property type="entry name" value="Beta-prop_EML_1st"/>
</dbReference>
<dbReference type="GeneTree" id="ENSGT00940000158434"/>
<evidence type="ECO:0000256" key="1">
    <source>
        <dbReference type="ARBA" id="ARBA00004245"/>
    </source>
</evidence>
<feature type="region of interest" description="Disordered" evidence="9">
    <location>
        <begin position="106"/>
        <end position="190"/>
    </location>
</feature>
<evidence type="ECO:0000313" key="14">
    <source>
        <dbReference type="RGD" id="1304690"/>
    </source>
</evidence>
<dbReference type="PANTHER" id="PTHR13720:SF11">
    <property type="entry name" value="ECHINODERM MICROTUBULE-ASSOCIATED PROTEIN-LIKE 4"/>
    <property type="match status" value="1"/>
</dbReference>
<dbReference type="Proteomes" id="UP000002494">
    <property type="component" value="Chromosome 6"/>
</dbReference>
<dbReference type="RGD" id="1304690">
    <property type="gene designation" value="Eml4"/>
</dbReference>
<keyword evidence="6" id="KW-0963">Cytoplasm</keyword>
<reference evidence="12" key="3">
    <citation type="submission" date="2025-09" db="UniProtKB">
        <authorList>
            <consortium name="Ensembl"/>
        </authorList>
    </citation>
    <scope>IDENTIFICATION</scope>
    <source>
        <strain evidence="12">Brown Norway</strain>
    </source>
</reference>
<evidence type="ECO:0000259" key="11">
    <source>
        <dbReference type="Pfam" id="PF23414"/>
    </source>
</evidence>
<dbReference type="Pfam" id="PF23409">
    <property type="entry name" value="Beta-prop_EML"/>
    <property type="match status" value="1"/>
</dbReference>
<reference evidence="12" key="1">
    <citation type="submission" date="2024-01" db="EMBL/GenBank/DDBJ databases">
        <title>GRCr8: a new rat reference genome assembly contstructed from accurate long reads and long range scaffolding.</title>
        <authorList>
            <person name="Doris P.A."/>
            <person name="Kalbfleisch T."/>
            <person name="Li K."/>
            <person name="Howe K."/>
            <person name="Wood J."/>
        </authorList>
    </citation>
    <scope>NUCLEOTIDE SEQUENCE [LARGE SCALE GENOMIC DNA]</scope>
    <source>
        <strain evidence="12">Brown Norway</strain>
    </source>
</reference>
<feature type="repeat" description="WD" evidence="7">
    <location>
        <begin position="686"/>
        <end position="727"/>
    </location>
</feature>
<keyword evidence="8" id="KW-0175">Coiled coil</keyword>
<organism evidence="12 13">
    <name type="scientific">Rattus norvegicus</name>
    <name type="common">Rat</name>
    <dbReference type="NCBI Taxonomy" id="10116"/>
    <lineage>
        <taxon>Eukaryota</taxon>
        <taxon>Metazoa</taxon>
        <taxon>Chordata</taxon>
        <taxon>Craniata</taxon>
        <taxon>Vertebrata</taxon>
        <taxon>Euteleostomi</taxon>
        <taxon>Mammalia</taxon>
        <taxon>Eutheria</taxon>
        <taxon>Euarchontoglires</taxon>
        <taxon>Glires</taxon>
        <taxon>Rodentia</taxon>
        <taxon>Myomorpha</taxon>
        <taxon>Muroidea</taxon>
        <taxon>Muridae</taxon>
        <taxon>Murinae</taxon>
        <taxon>Rattus</taxon>
    </lineage>
</organism>
<feature type="compositionally biased region" description="Basic and acidic residues" evidence="9">
    <location>
        <begin position="114"/>
        <end position="134"/>
    </location>
</feature>
<evidence type="ECO:0007829" key="15">
    <source>
        <dbReference type="PeptideAtlas" id="A0A8I6ALM1"/>
    </source>
</evidence>
<reference evidence="12" key="2">
    <citation type="submission" date="2025-08" db="UniProtKB">
        <authorList>
            <consortium name="Ensembl"/>
        </authorList>
    </citation>
    <scope>IDENTIFICATION</scope>
    <source>
        <strain evidence="12">Brown Norway</strain>
    </source>
</reference>
<dbReference type="PANTHER" id="PTHR13720">
    <property type="entry name" value="WD-40 REPEAT PROTEIN"/>
    <property type="match status" value="1"/>
</dbReference>
<evidence type="ECO:0000256" key="2">
    <source>
        <dbReference type="ARBA" id="ARBA00006489"/>
    </source>
</evidence>
<keyword evidence="5" id="KW-0677">Repeat</keyword>
<feature type="domain" description="EML-like first beta-propeller" evidence="10">
    <location>
        <begin position="270"/>
        <end position="547"/>
    </location>
</feature>
<evidence type="ECO:0000256" key="8">
    <source>
        <dbReference type="SAM" id="Coils"/>
    </source>
</evidence>
<accession>A0A8I6ALM1</accession>
<feature type="compositionally biased region" description="Polar residues" evidence="9">
    <location>
        <begin position="156"/>
        <end position="169"/>
    </location>
</feature>
<keyword evidence="3 7" id="KW-0853">WD repeat</keyword>
<dbReference type="Ensembl" id="ENSRNOT00000111306.2">
    <property type="protein sequence ID" value="ENSRNOP00000094437.2"/>
    <property type="gene ID" value="ENSRNOG00000030294.7"/>
</dbReference>
<sequence length="937" mass="104045">MDGFAGSLDDSISAASTSDVQDRLSALESRVQQQEDEITVLKAALADVLRRLAISEDHVASVKKSMPSKGQPSLREAISMSCITNGSGINRKQNHTSSISIARKETLSSAAKSGTEKKKEKPQGQREKKEESHSNDQSPQIRASPSPQPSSQPLQINRQTPESKSSAPTKSIKRPPTAEKSHNSWENSDDSQGEYIKMFMRGRPITMFIPSDVDNYDDIRTELPPEKLKLEWVYGYRGKDCRANVYLLPTGEIVYFIASVVVLFNYEERTQRHYLGHTDCVKCLAVHPDKIRMATGQIAGVDKDGRPLQPHVRVWDSVSLSTLHVIGLGTFERGVGCLDFSKADSGVHLCVIDDSNEHMLTVWDWQRKSKVAEIKTTNEVVLAVEFHPTDANTIITCGKSHIFFWTWSGNSLTRKQGIFGKYEKPKFVQCLAFLGNGDVLTGDSGGVMLIWSKTTIEPPPGKGPKGVYQISRQIKAHDGSVFTLCQMRNGMLLTGGGKDRKIILWDHDLNLEREIEVPDQYGTIRAVAEGKAEQFLVGTSRNFILRGTFNDGFQIEVQGHTDELWGLATHPFKDLLLTCAQDRQVCMWNSVEHRLEWTRLVDEPGHCADFHPSGTVVAIGTHSGRWFVLDAETRDLVSIHTDGNEQLSVMRYSVDGTLLAVGSHDNFIYLYAVSENGRKYSRYGKCTGHSSYITHLDWSPDNKHIMSNSGDYEILYWDIENGCKLIRNRSDCKDIDWTTYTCVLGFQVFGVWPEGSDGTDINALVRSHHRRVIAVADDFCKVHLFQYPCSKPKAPSHKYSAHSSHVTNVSFTHNDSHLISTGGKDMSIIQWKLVEKLPLPQNEVIADTSSTKAPASATENARLCNAPQPPSQPLPGTAEEESRVSSSPTLVENSLEQSEWGSEDLGVVIDEEPASERGEKQGAAEASEEEQGAAPLC</sequence>
<dbReference type="InterPro" id="IPR001680">
    <property type="entry name" value="WD40_rpt"/>
</dbReference>
<proteinExistence type="evidence at protein level"/>
<evidence type="ECO:0000313" key="12">
    <source>
        <dbReference type="Ensembl" id="ENSRNOP00000094437.2"/>
    </source>
</evidence>
<dbReference type="InterPro" id="IPR015943">
    <property type="entry name" value="WD40/YVTN_repeat-like_dom_sf"/>
</dbReference>
<keyword evidence="13" id="KW-1185">Reference proteome</keyword>
<dbReference type="SUPFAM" id="SSF50998">
    <property type="entry name" value="Quinoprotein alcohol dehydrogenase-like"/>
    <property type="match status" value="2"/>
</dbReference>
<gene>
    <name evidence="12 14" type="primary">Eml4</name>
</gene>
<protein>
    <submittedName>
        <fullName evidence="12">EMAP like 4</fullName>
    </submittedName>
</protein>
<dbReference type="Gene3D" id="2.130.10.10">
    <property type="entry name" value="YVTN repeat-like/Quinoprotein amine dehydrogenase"/>
    <property type="match status" value="2"/>
</dbReference>